<feature type="signal peptide" evidence="11">
    <location>
        <begin position="1"/>
        <end position="26"/>
    </location>
</feature>
<feature type="disulfide bond" evidence="10">
    <location>
        <begin position="109"/>
        <end position="120"/>
    </location>
</feature>
<evidence type="ECO:0000313" key="13">
    <source>
        <dbReference type="EMBL" id="AJB44561.1"/>
    </source>
</evidence>
<dbReference type="Pfam" id="PF03002">
    <property type="entry name" value="Somatostatin"/>
    <property type="match status" value="1"/>
</dbReference>
<sequence length="120" mass="13849" precursor="true">MRLCELQCYLALLGLSLMLCGRSANSQLEPDLDFRHRRLMQRARAIGEATQDWTKKDVEEFLSLLSMPEMEMRETDVSTAGENEDLRVEIERSAESSNHLPARERKAGCKNFYWKGFTSC</sequence>
<protein>
    <recommendedName>
        <fullName evidence="8">Somatostatin-2</fullName>
    </recommendedName>
    <alternativeName>
        <fullName evidence="9">Somatostatin II</fullName>
    </alternativeName>
</protein>
<evidence type="ECO:0000256" key="7">
    <source>
        <dbReference type="ARBA" id="ARBA00023157"/>
    </source>
</evidence>
<evidence type="ECO:0000256" key="6">
    <source>
        <dbReference type="ARBA" id="ARBA00022702"/>
    </source>
</evidence>
<evidence type="ECO:0000256" key="3">
    <source>
        <dbReference type="ARBA" id="ARBA00008327"/>
    </source>
</evidence>
<comment type="similarity">
    <text evidence="3">Belongs to the somatostatin family.</text>
</comment>
<evidence type="ECO:0000256" key="5">
    <source>
        <dbReference type="ARBA" id="ARBA00022685"/>
    </source>
</evidence>
<dbReference type="Ensembl" id="ENSCCRT00020012697.1">
    <property type="protein sequence ID" value="ENSCCRP00020011462.1"/>
    <property type="gene ID" value="ENSCCRG00020005787.1"/>
</dbReference>
<feature type="chain" id="PRO_5044540700" description="Somatostatin-2" evidence="11">
    <location>
        <begin position="27"/>
        <end position="120"/>
    </location>
</feature>
<dbReference type="EMBL" id="KJ908269">
    <property type="protein sequence ID" value="AJB44561.1"/>
    <property type="molecule type" value="mRNA"/>
</dbReference>
<dbReference type="GO" id="GO:0030334">
    <property type="term" value="P:regulation of cell migration"/>
    <property type="evidence" value="ECO:0007669"/>
    <property type="project" value="TreeGrafter"/>
</dbReference>
<organism evidence="13">
    <name type="scientific">Cyprinus carpio</name>
    <name type="common">Common carp</name>
    <dbReference type="NCBI Taxonomy" id="7962"/>
    <lineage>
        <taxon>Eukaryota</taxon>
        <taxon>Metazoa</taxon>
        <taxon>Chordata</taxon>
        <taxon>Craniata</taxon>
        <taxon>Vertebrata</taxon>
        <taxon>Euteleostomi</taxon>
        <taxon>Actinopterygii</taxon>
        <taxon>Neopterygii</taxon>
        <taxon>Teleostei</taxon>
        <taxon>Ostariophysi</taxon>
        <taxon>Cypriniformes</taxon>
        <taxon>Cyprinidae</taxon>
        <taxon>Cyprininae</taxon>
        <taxon>Cyprinus</taxon>
    </lineage>
</organism>
<dbReference type="GO" id="GO:0005179">
    <property type="term" value="F:hormone activity"/>
    <property type="evidence" value="ECO:0007669"/>
    <property type="project" value="UniProtKB-KW"/>
</dbReference>
<dbReference type="PANTHER" id="PTHR10558">
    <property type="entry name" value="SOMATOSTATIN"/>
    <property type="match status" value="1"/>
</dbReference>
<keyword evidence="6" id="KW-0372">Hormone</keyword>
<dbReference type="AlphaFoldDB" id="A0A0A7XA37"/>
<keyword evidence="11" id="KW-0732">Signal</keyword>
<dbReference type="InterPro" id="IPR004250">
    <property type="entry name" value="Somatostatin"/>
</dbReference>
<proteinExistence type="evidence at transcript level"/>
<evidence type="ECO:0000259" key="12">
    <source>
        <dbReference type="Pfam" id="PF03002"/>
    </source>
</evidence>
<dbReference type="PIRSF" id="PIRSF001814">
    <property type="entry name" value="Somatostatin"/>
    <property type="match status" value="1"/>
</dbReference>
<evidence type="ECO:0000256" key="11">
    <source>
        <dbReference type="SAM" id="SignalP"/>
    </source>
</evidence>
<dbReference type="InterPro" id="IPR018142">
    <property type="entry name" value="Somatostatin/Cortistatin_C"/>
</dbReference>
<dbReference type="Ensembl" id="ENSCCRT00015045918.1">
    <property type="protein sequence ID" value="ENSCCRP00015044415.1"/>
    <property type="gene ID" value="ENSCCRG00015018421.1"/>
</dbReference>
<evidence type="ECO:0000256" key="2">
    <source>
        <dbReference type="ARBA" id="ARBA00004613"/>
    </source>
</evidence>
<evidence type="ECO:0000313" key="14">
    <source>
        <dbReference type="Ensembl" id="ENSCCRP00015044415.1"/>
    </source>
</evidence>
<dbReference type="GO" id="GO:0005615">
    <property type="term" value="C:extracellular space"/>
    <property type="evidence" value="ECO:0007669"/>
    <property type="project" value="TreeGrafter"/>
</dbReference>
<keyword evidence="7 10" id="KW-1015">Disulfide bond</keyword>
<accession>A0A0A7XA37</accession>
<keyword evidence="4" id="KW-0964">Secreted</keyword>
<keyword evidence="5" id="KW-0165">Cleavage on pair of basic residues</keyword>
<dbReference type="PANTHER" id="PTHR10558:SF6">
    <property type="entry name" value="SOMATOSTATIN 1, TANDEM DUPLICATE 2"/>
    <property type="match status" value="1"/>
</dbReference>
<comment type="function">
    <text evidence="1">Somatostatin inhibits the release of somatotropin.</text>
</comment>
<comment type="subcellular location">
    <subcellularLocation>
        <location evidence="2">Secreted</location>
    </subcellularLocation>
</comment>
<evidence type="ECO:0000256" key="1">
    <source>
        <dbReference type="ARBA" id="ARBA00003524"/>
    </source>
</evidence>
<dbReference type="Proteomes" id="UP000694701">
    <property type="component" value="Unplaced"/>
</dbReference>
<evidence type="ECO:0000256" key="4">
    <source>
        <dbReference type="ARBA" id="ARBA00022525"/>
    </source>
</evidence>
<name>A0A0A7XA37_CYPCA</name>
<evidence type="ECO:0000256" key="9">
    <source>
        <dbReference type="ARBA" id="ARBA00043047"/>
    </source>
</evidence>
<evidence type="ECO:0000256" key="10">
    <source>
        <dbReference type="PIRSR" id="PIRSR001814-1"/>
    </source>
</evidence>
<reference evidence="14" key="2">
    <citation type="submission" date="2025-05" db="UniProtKB">
        <authorList>
            <consortium name="Ensembl"/>
        </authorList>
    </citation>
    <scope>IDENTIFICATION</scope>
</reference>
<feature type="domain" description="Somatostatin/Cortistatin C-terminal" evidence="12">
    <location>
        <begin position="103"/>
        <end position="120"/>
    </location>
</feature>
<dbReference type="Proteomes" id="UP000694700">
    <property type="component" value="Unplaced"/>
</dbReference>
<evidence type="ECO:0000256" key="8">
    <source>
        <dbReference type="ARBA" id="ARBA00039198"/>
    </source>
</evidence>
<reference evidence="13" key="1">
    <citation type="journal article" date="2015" name="Comp. Biochem. Physiol. B, Biochem. Mol. Biol.">
        <title>Molecular characterization and expression of three preprosomatostatin genes and their association with growth in common carp (Cyprinus carpio).</title>
        <authorList>
            <person name="Feng X."/>
            <person name="Yu X."/>
            <person name="Pang M."/>
            <person name="Liu H."/>
            <person name="Tong J."/>
        </authorList>
    </citation>
    <scope>NUCLEOTIDE SEQUENCE</scope>
</reference>